<evidence type="ECO:0000313" key="2">
    <source>
        <dbReference type="Proteomes" id="UP000637788"/>
    </source>
</evidence>
<sequence length="284" mass="31651">MNAILKRMSSLVVLALSTGVCAGVLGHRAFNRLVRSDVLALLARTGAREETLITETMLQALPEPVQRYLRHTGIVGKPIVRTVHLRQKGRMRTGPGRPWIPLDAEEHYSVQPPGFVWDGTMHLGLLPVGRARDMYLDGRGHMLVKAASLLSVVDARGEEMDQGSMMRYLSEMIFFPSAFLAANVSFEAIDDSSARVTLTDHGRSATGTMYVDEAGRLTDFVAQRYRMVDGRCDPETWSTPVTEYGEFEGLKLPIRGKAVWKLADGDLEYIDVTITELQYDVRTH</sequence>
<keyword evidence="2" id="KW-1185">Reference proteome</keyword>
<organism evidence="1 2">
    <name type="scientific">Streptomyces flaveus</name>
    <dbReference type="NCBI Taxonomy" id="66370"/>
    <lineage>
        <taxon>Bacteria</taxon>
        <taxon>Bacillati</taxon>
        <taxon>Actinomycetota</taxon>
        <taxon>Actinomycetes</taxon>
        <taxon>Kitasatosporales</taxon>
        <taxon>Streptomycetaceae</taxon>
        <taxon>Streptomyces</taxon>
        <taxon>Streptomyces aurantiacus group</taxon>
    </lineage>
</organism>
<reference evidence="1" key="1">
    <citation type="journal article" date="2014" name="Int. J. Syst. Evol. Microbiol.">
        <title>Complete genome sequence of Corynebacterium casei LMG S-19264T (=DSM 44701T), isolated from a smear-ripened cheese.</title>
        <authorList>
            <consortium name="US DOE Joint Genome Institute (JGI-PGF)"/>
            <person name="Walter F."/>
            <person name="Albersmeier A."/>
            <person name="Kalinowski J."/>
            <person name="Ruckert C."/>
        </authorList>
    </citation>
    <scope>NUCLEOTIDE SEQUENCE</scope>
    <source>
        <strain evidence="1">JCM 3035</strain>
    </source>
</reference>
<gene>
    <name evidence="1" type="ORF">GCM10010094_91790</name>
</gene>
<name>A0A917RNM4_9ACTN</name>
<dbReference type="RefSeq" id="WP_189327655.1">
    <property type="nucleotide sequence ID" value="NZ_BMPQ01000056.1"/>
</dbReference>
<dbReference type="InterPro" id="IPR046674">
    <property type="entry name" value="DUF6544"/>
</dbReference>
<accession>A0A917RNM4</accession>
<reference evidence="1" key="2">
    <citation type="submission" date="2020-09" db="EMBL/GenBank/DDBJ databases">
        <authorList>
            <person name="Sun Q."/>
            <person name="Ohkuma M."/>
        </authorList>
    </citation>
    <scope>NUCLEOTIDE SEQUENCE</scope>
    <source>
        <strain evidence="1">JCM 3035</strain>
    </source>
</reference>
<proteinExistence type="predicted"/>
<dbReference type="Proteomes" id="UP000637788">
    <property type="component" value="Unassembled WGS sequence"/>
</dbReference>
<dbReference type="EMBL" id="BMPQ01000056">
    <property type="protein sequence ID" value="GGL16594.1"/>
    <property type="molecule type" value="Genomic_DNA"/>
</dbReference>
<evidence type="ECO:0000313" key="1">
    <source>
        <dbReference type="EMBL" id="GGL16594.1"/>
    </source>
</evidence>
<comment type="caution">
    <text evidence="1">The sequence shown here is derived from an EMBL/GenBank/DDBJ whole genome shotgun (WGS) entry which is preliminary data.</text>
</comment>
<protein>
    <submittedName>
        <fullName evidence="1">Uncharacterized protein</fullName>
    </submittedName>
</protein>
<dbReference type="Pfam" id="PF20181">
    <property type="entry name" value="DUF6544"/>
    <property type="match status" value="1"/>
</dbReference>
<dbReference type="AlphaFoldDB" id="A0A917RNM4"/>